<reference evidence="2" key="1">
    <citation type="submission" date="2020-10" db="EMBL/GenBank/DDBJ databases">
        <authorList>
            <person name="Gilroy R."/>
        </authorList>
    </citation>
    <scope>NUCLEOTIDE SEQUENCE</scope>
    <source>
        <strain evidence="2">CHK190-19873</strain>
    </source>
</reference>
<dbReference type="PIRSF" id="PIRSF002599">
    <property type="entry name" value="Cold_shock_A"/>
    <property type="match status" value="1"/>
</dbReference>
<organism evidence="2 3">
    <name type="scientific">Candidatus Limivivens intestinipullorum</name>
    <dbReference type="NCBI Taxonomy" id="2840858"/>
    <lineage>
        <taxon>Bacteria</taxon>
        <taxon>Bacillati</taxon>
        <taxon>Bacillota</taxon>
        <taxon>Clostridia</taxon>
        <taxon>Lachnospirales</taxon>
        <taxon>Lachnospiraceae</taxon>
        <taxon>Lachnospiraceae incertae sedis</taxon>
        <taxon>Candidatus Limivivens</taxon>
    </lineage>
</organism>
<protein>
    <submittedName>
        <fullName evidence="2">DUF1294 domain-containing protein</fullName>
    </submittedName>
</protein>
<feature type="transmembrane region" description="Helical" evidence="1">
    <location>
        <begin position="38"/>
        <end position="55"/>
    </location>
</feature>
<dbReference type="Pfam" id="PF06961">
    <property type="entry name" value="DUF1294"/>
    <property type="match status" value="1"/>
</dbReference>
<comment type="caution">
    <text evidence="2">The sequence shown here is derived from an EMBL/GenBank/DDBJ whole genome shotgun (WGS) entry which is preliminary data.</text>
</comment>
<reference evidence="2" key="2">
    <citation type="journal article" date="2021" name="PeerJ">
        <title>Extensive microbial diversity within the chicken gut microbiome revealed by metagenomics and culture.</title>
        <authorList>
            <person name="Gilroy R."/>
            <person name="Ravi A."/>
            <person name="Getino M."/>
            <person name="Pursley I."/>
            <person name="Horton D.L."/>
            <person name="Alikhan N.F."/>
            <person name="Baker D."/>
            <person name="Gharbi K."/>
            <person name="Hall N."/>
            <person name="Watson M."/>
            <person name="Adriaenssens E.M."/>
            <person name="Foster-Nyarko E."/>
            <person name="Jarju S."/>
            <person name="Secka A."/>
            <person name="Antonio M."/>
            <person name="Oren A."/>
            <person name="Chaudhuri R.R."/>
            <person name="La Ragione R."/>
            <person name="Hildebrand F."/>
            <person name="Pallen M.J."/>
        </authorList>
    </citation>
    <scope>NUCLEOTIDE SEQUENCE</scope>
    <source>
        <strain evidence="2">CHK190-19873</strain>
    </source>
</reference>
<proteinExistence type="predicted"/>
<name>A0A9D1EVS6_9FIRM</name>
<keyword evidence="1" id="KW-1133">Transmembrane helix</keyword>
<dbReference type="Proteomes" id="UP000823935">
    <property type="component" value="Unassembled WGS sequence"/>
</dbReference>
<gene>
    <name evidence="2" type="ORF">IAB44_15290</name>
</gene>
<dbReference type="EMBL" id="DVIQ01000105">
    <property type="protein sequence ID" value="HIS32888.1"/>
    <property type="molecule type" value="Genomic_DNA"/>
</dbReference>
<keyword evidence="1" id="KW-0472">Membrane</keyword>
<dbReference type="AlphaFoldDB" id="A0A9D1EVS6"/>
<evidence type="ECO:0000313" key="2">
    <source>
        <dbReference type="EMBL" id="HIS32888.1"/>
    </source>
</evidence>
<dbReference type="InterPro" id="IPR012156">
    <property type="entry name" value="Cold_shock_CspA"/>
</dbReference>
<accession>A0A9D1EVS6</accession>
<dbReference type="GO" id="GO:0003676">
    <property type="term" value="F:nucleic acid binding"/>
    <property type="evidence" value="ECO:0007669"/>
    <property type="project" value="InterPro"/>
</dbReference>
<dbReference type="InterPro" id="IPR010718">
    <property type="entry name" value="DUF1294"/>
</dbReference>
<evidence type="ECO:0000256" key="1">
    <source>
        <dbReference type="SAM" id="Phobius"/>
    </source>
</evidence>
<keyword evidence="1" id="KW-0812">Transmembrane</keyword>
<feature type="transmembrane region" description="Helical" evidence="1">
    <location>
        <begin position="67"/>
        <end position="89"/>
    </location>
</feature>
<evidence type="ECO:0000313" key="3">
    <source>
        <dbReference type="Proteomes" id="UP000823935"/>
    </source>
</evidence>
<sequence length="94" mass="10475">MKIGLIVYLAAVNAAAFFLFGIDKWKAKHSRWRIPERALLLAALAGGSAGAWLGIKVFHHKTRHKRFALGIPVILFAQIAIFLTLYRVFFAAVP</sequence>